<gene>
    <name evidence="2" type="ORF">PX52LOC_04130</name>
</gene>
<proteinExistence type="predicted"/>
<feature type="transmembrane region" description="Helical" evidence="1">
    <location>
        <begin position="56"/>
        <end position="75"/>
    </location>
</feature>
<evidence type="ECO:0000313" key="3">
    <source>
        <dbReference type="Proteomes" id="UP000324974"/>
    </source>
</evidence>
<dbReference type="KEGG" id="lrs:PX52LOC_04130"/>
<accession>A0A5C1ACM2</accession>
<organism evidence="2 3">
    <name type="scientific">Limnoglobus roseus</name>
    <dbReference type="NCBI Taxonomy" id="2598579"/>
    <lineage>
        <taxon>Bacteria</taxon>
        <taxon>Pseudomonadati</taxon>
        <taxon>Planctomycetota</taxon>
        <taxon>Planctomycetia</taxon>
        <taxon>Gemmatales</taxon>
        <taxon>Gemmataceae</taxon>
        <taxon>Limnoglobus</taxon>
    </lineage>
</organism>
<keyword evidence="3" id="KW-1185">Reference proteome</keyword>
<evidence type="ECO:0000256" key="1">
    <source>
        <dbReference type="SAM" id="Phobius"/>
    </source>
</evidence>
<sequence length="81" mass="9043">MATDDRCCDECSSDDDVRSYTMRGTGLCRCPYSKLLCRDCHDAAVRRSGAYDRNTIYALTFVIGLLVFGIIVGMVQDLRGH</sequence>
<evidence type="ECO:0000313" key="2">
    <source>
        <dbReference type="EMBL" id="QEL17149.1"/>
    </source>
</evidence>
<name>A0A5C1ACM2_9BACT</name>
<dbReference type="Proteomes" id="UP000324974">
    <property type="component" value="Chromosome"/>
</dbReference>
<keyword evidence="1" id="KW-0472">Membrane</keyword>
<dbReference type="EMBL" id="CP042425">
    <property type="protein sequence ID" value="QEL17149.1"/>
    <property type="molecule type" value="Genomic_DNA"/>
</dbReference>
<keyword evidence="1" id="KW-1133">Transmembrane helix</keyword>
<keyword evidence="1" id="KW-0812">Transmembrane</keyword>
<protein>
    <submittedName>
        <fullName evidence="2">Uncharacterized protein</fullName>
    </submittedName>
</protein>
<dbReference type="AlphaFoldDB" id="A0A5C1ACM2"/>
<reference evidence="3" key="1">
    <citation type="submission" date="2019-08" db="EMBL/GenBank/DDBJ databases">
        <title>Limnoglobus roseus gen. nov., sp. nov., a novel freshwater planctomycete with a giant genome from the family Gemmataceae.</title>
        <authorList>
            <person name="Kulichevskaya I.S."/>
            <person name="Naumoff D.G."/>
            <person name="Miroshnikov K."/>
            <person name="Ivanova A."/>
            <person name="Philippov D.A."/>
            <person name="Hakobyan A."/>
            <person name="Rijpstra I.C."/>
            <person name="Sinninghe Damste J.S."/>
            <person name="Liesack W."/>
            <person name="Dedysh S.N."/>
        </authorList>
    </citation>
    <scope>NUCLEOTIDE SEQUENCE [LARGE SCALE GENOMIC DNA]</scope>
    <source>
        <strain evidence="3">PX52</strain>
    </source>
</reference>